<proteinExistence type="inferred from homology"/>
<keyword evidence="6 10" id="KW-1133">Transmembrane helix</keyword>
<dbReference type="Pfam" id="PF01478">
    <property type="entry name" value="Peptidase_A24"/>
    <property type="match status" value="1"/>
</dbReference>
<keyword evidence="9 13" id="KW-0489">Methyltransferase</keyword>
<evidence type="ECO:0000256" key="10">
    <source>
        <dbReference type="SAM" id="Phobius"/>
    </source>
</evidence>
<feature type="transmembrane region" description="Helical" evidence="10">
    <location>
        <begin position="220"/>
        <end position="249"/>
    </location>
</feature>
<comment type="subcellular location">
    <subcellularLocation>
        <location evidence="1">Cell inner membrane</location>
        <topology evidence="1">Multi-pass membrane protein</topology>
    </subcellularLocation>
    <subcellularLocation>
        <location evidence="9">Cell membrane</location>
        <topology evidence="9">Multi-pass membrane protein</topology>
    </subcellularLocation>
</comment>
<keyword evidence="9" id="KW-0511">Multifunctional enzyme</keyword>
<organism evidence="13 14">
    <name type="scientific">Candidatus Nitrotoga arctica</name>
    <dbReference type="NCBI Taxonomy" id="453162"/>
    <lineage>
        <taxon>Bacteria</taxon>
        <taxon>Pseudomonadati</taxon>
        <taxon>Pseudomonadota</taxon>
        <taxon>Betaproteobacteria</taxon>
        <taxon>Nitrosomonadales</taxon>
        <taxon>Gallionellaceae</taxon>
        <taxon>Candidatus Nitrotoga</taxon>
    </lineage>
</organism>
<comment type="similarity">
    <text evidence="2 8">Belongs to the peptidase A24 family.</text>
</comment>
<feature type="domain" description="Prepilin peptidase A24 N-terminal" evidence="12">
    <location>
        <begin position="21"/>
        <end position="126"/>
    </location>
</feature>
<evidence type="ECO:0000256" key="7">
    <source>
        <dbReference type="ARBA" id="ARBA00023136"/>
    </source>
</evidence>
<dbReference type="InterPro" id="IPR000045">
    <property type="entry name" value="Prepilin_IV_endopep_pep"/>
</dbReference>
<feature type="transmembrane region" description="Helical" evidence="10">
    <location>
        <begin position="126"/>
        <end position="148"/>
    </location>
</feature>
<evidence type="ECO:0000259" key="11">
    <source>
        <dbReference type="Pfam" id="PF01478"/>
    </source>
</evidence>
<evidence type="ECO:0000313" key="13">
    <source>
        <dbReference type="EMBL" id="CAG9931503.1"/>
    </source>
</evidence>
<gene>
    <name evidence="13" type="primary">pilD</name>
    <name evidence="13" type="ORF">NTG6680_0250</name>
</gene>
<keyword evidence="7 10" id="KW-0472">Membrane</keyword>
<keyword evidence="3" id="KW-1003">Cell membrane</keyword>
<dbReference type="EC" id="3.4.23.43" evidence="9"/>
<keyword evidence="9 13" id="KW-0808">Transferase</keyword>
<dbReference type="Pfam" id="PF06750">
    <property type="entry name" value="A24_N_bact"/>
    <property type="match status" value="1"/>
</dbReference>
<dbReference type="InterPro" id="IPR010627">
    <property type="entry name" value="Prepilin_pept_A24_N"/>
</dbReference>
<evidence type="ECO:0000256" key="6">
    <source>
        <dbReference type="ARBA" id="ARBA00022989"/>
    </source>
</evidence>
<sequence>MTALVELLQTLPFFFIVLCGITGLLVGSFLNVVIHRLPKMMEREWHAQCAELTGNEPANLPPYNLIMPHSACPHCGHKISALENIPVISYLLLRGKCKDCNTHISARYPIVETVSGLLSAYVAWHFGFGLTAVAALVFIWMLLALTWIDVDTQLLPDDITLPLLWLGLLFNLSTTFTDINSAVIGAITGYLTLWSIYWLFKLATGKEGIGYGDFKLLAAIGAWLGWQMLPLVILLSSIVGAVVGITLIIAARLGRNVPIPFGPYLAGGGVIALFWGQSLTQGYLQLFSIQ</sequence>
<evidence type="ECO:0000256" key="2">
    <source>
        <dbReference type="ARBA" id="ARBA00005801"/>
    </source>
</evidence>
<dbReference type="PANTHER" id="PTHR30487">
    <property type="entry name" value="TYPE 4 PREPILIN-LIKE PROTEINS LEADER PEPTIDE-PROCESSING ENZYME"/>
    <property type="match status" value="1"/>
</dbReference>
<dbReference type="PRINTS" id="PR00864">
    <property type="entry name" value="PREPILNPTASE"/>
</dbReference>
<evidence type="ECO:0000256" key="4">
    <source>
        <dbReference type="ARBA" id="ARBA00022519"/>
    </source>
</evidence>
<dbReference type="Proteomes" id="UP000839052">
    <property type="component" value="Chromosome"/>
</dbReference>
<evidence type="ECO:0000313" key="14">
    <source>
        <dbReference type="Proteomes" id="UP000839052"/>
    </source>
</evidence>
<reference evidence="13 14" key="1">
    <citation type="submission" date="2021-10" db="EMBL/GenBank/DDBJ databases">
        <authorList>
            <person name="Koch H."/>
        </authorList>
    </citation>
    <scope>NUCLEOTIDE SEQUENCE [LARGE SCALE GENOMIC DNA]</scope>
    <source>
        <strain evidence="13">6680</strain>
    </source>
</reference>
<dbReference type="InterPro" id="IPR014032">
    <property type="entry name" value="Peptidase_A24A_bac"/>
</dbReference>
<dbReference type="InterPro" id="IPR050882">
    <property type="entry name" value="Prepilin_peptidase/N-MTase"/>
</dbReference>
<keyword evidence="9" id="KW-0645">Protease</keyword>
<keyword evidence="9 13" id="KW-0378">Hydrolase</keyword>
<feature type="transmembrane region" description="Helical" evidence="10">
    <location>
        <begin position="261"/>
        <end position="278"/>
    </location>
</feature>
<comment type="function">
    <text evidence="9">Plays an essential role in type IV pili and type II pseudopili formation by proteolytically removing the leader sequence from substrate proteins and subsequently monomethylating the alpha-amino group of the newly exposed N-terminal phenylalanine.</text>
</comment>
<keyword evidence="5 9" id="KW-0812">Transmembrane</keyword>
<evidence type="ECO:0000256" key="8">
    <source>
        <dbReference type="RuleBase" id="RU003793"/>
    </source>
</evidence>
<dbReference type="GO" id="GO:0008168">
    <property type="term" value="F:methyltransferase activity"/>
    <property type="evidence" value="ECO:0007669"/>
    <property type="project" value="UniProtKB-KW"/>
</dbReference>
<name>A0ABM8YVM8_9PROT</name>
<comment type="catalytic activity">
    <reaction evidence="9">
        <text>Typically cleaves a -Gly-|-Phe- bond to release an N-terminal, basic peptide of 5-8 residues from type IV prepilin, and then N-methylates the new N-terminal amino group, the methyl donor being S-adenosyl-L-methionine.</text>
        <dbReference type="EC" id="3.4.23.43"/>
    </reaction>
</comment>
<evidence type="ECO:0000256" key="1">
    <source>
        <dbReference type="ARBA" id="ARBA00004429"/>
    </source>
</evidence>
<dbReference type="EMBL" id="OU912926">
    <property type="protein sequence ID" value="CAG9931503.1"/>
    <property type="molecule type" value="Genomic_DNA"/>
</dbReference>
<dbReference type="RefSeq" id="WP_239795600.1">
    <property type="nucleotide sequence ID" value="NZ_OU912926.1"/>
</dbReference>
<dbReference type="Gene3D" id="1.20.120.1220">
    <property type="match status" value="1"/>
</dbReference>
<evidence type="ECO:0000259" key="12">
    <source>
        <dbReference type="Pfam" id="PF06750"/>
    </source>
</evidence>
<dbReference type="GO" id="GO:0032259">
    <property type="term" value="P:methylation"/>
    <property type="evidence" value="ECO:0007669"/>
    <property type="project" value="UniProtKB-KW"/>
</dbReference>
<feature type="transmembrane region" description="Helical" evidence="10">
    <location>
        <begin position="179"/>
        <end position="200"/>
    </location>
</feature>
<keyword evidence="4" id="KW-0997">Cell inner membrane</keyword>
<protein>
    <recommendedName>
        <fullName evidence="9">Prepilin leader peptidase/N-methyltransferase</fullName>
        <ecNumber evidence="9">2.1.1.-</ecNumber>
        <ecNumber evidence="9">3.4.23.43</ecNumber>
    </recommendedName>
</protein>
<feature type="transmembrane region" description="Helical" evidence="10">
    <location>
        <begin position="12"/>
        <end position="34"/>
    </location>
</feature>
<evidence type="ECO:0000256" key="3">
    <source>
        <dbReference type="ARBA" id="ARBA00022475"/>
    </source>
</evidence>
<dbReference type="GO" id="GO:0004190">
    <property type="term" value="F:aspartic-type endopeptidase activity"/>
    <property type="evidence" value="ECO:0007669"/>
    <property type="project" value="UniProtKB-EC"/>
</dbReference>
<feature type="domain" description="Prepilin type IV endopeptidase peptidase" evidence="11">
    <location>
        <begin position="136"/>
        <end position="245"/>
    </location>
</feature>
<evidence type="ECO:0000256" key="5">
    <source>
        <dbReference type="ARBA" id="ARBA00022692"/>
    </source>
</evidence>
<keyword evidence="14" id="KW-1185">Reference proteome</keyword>
<dbReference type="EC" id="2.1.1.-" evidence="9"/>
<evidence type="ECO:0000256" key="9">
    <source>
        <dbReference type="RuleBase" id="RU003794"/>
    </source>
</evidence>
<accession>A0ABM8YVM8</accession>
<dbReference type="PANTHER" id="PTHR30487:SF0">
    <property type="entry name" value="PREPILIN LEADER PEPTIDASE_N-METHYLTRANSFERASE-RELATED"/>
    <property type="match status" value="1"/>
</dbReference>
<feature type="transmembrane region" description="Helical" evidence="10">
    <location>
        <begin position="154"/>
        <end position="172"/>
    </location>
</feature>